<dbReference type="GO" id="GO:0016491">
    <property type="term" value="F:oxidoreductase activity"/>
    <property type="evidence" value="ECO:0007669"/>
    <property type="project" value="InterPro"/>
</dbReference>
<reference evidence="2 3" key="1">
    <citation type="submission" date="2014-04" db="EMBL/GenBank/DDBJ databases">
        <title>The Genome Sequence of Thermoanaerobaculum aquaticum MP-01, The First Cultivated Group 23 Acidobacterium.</title>
        <authorList>
            <person name="Stamps B.W."/>
            <person name="Losey N.A."/>
            <person name="Lawson P.A."/>
            <person name="Stevenson B.S."/>
        </authorList>
    </citation>
    <scope>NUCLEOTIDE SEQUENCE [LARGE SCALE GENOMIC DNA]</scope>
    <source>
        <strain evidence="2 3">MP-01</strain>
    </source>
</reference>
<dbReference type="PANTHER" id="PTHR42923">
    <property type="entry name" value="PROTOPORPHYRINOGEN OXIDASE"/>
    <property type="match status" value="1"/>
</dbReference>
<dbReference type="PRINTS" id="PR00419">
    <property type="entry name" value="ADXRDTASE"/>
</dbReference>
<name>A0A062XXR6_9BACT</name>
<dbReference type="InterPro" id="IPR002937">
    <property type="entry name" value="Amino_oxidase"/>
</dbReference>
<dbReference type="InterPro" id="IPR036188">
    <property type="entry name" value="FAD/NAD-bd_sf"/>
</dbReference>
<gene>
    <name evidence="2" type="ORF">EG19_00395</name>
</gene>
<evidence type="ECO:0000313" key="3">
    <source>
        <dbReference type="Proteomes" id="UP000027284"/>
    </source>
</evidence>
<dbReference type="STRING" id="1312852.EG19_00395"/>
<keyword evidence="3" id="KW-1185">Reference proteome</keyword>
<dbReference type="Pfam" id="PF01593">
    <property type="entry name" value="Amino_oxidase"/>
    <property type="match status" value="1"/>
</dbReference>
<feature type="domain" description="Amine oxidase" evidence="1">
    <location>
        <begin position="16"/>
        <end position="436"/>
    </location>
</feature>
<evidence type="ECO:0000313" key="2">
    <source>
        <dbReference type="EMBL" id="KDA54229.1"/>
    </source>
</evidence>
<proteinExistence type="predicted"/>
<dbReference type="AlphaFoldDB" id="A0A062XXR6"/>
<dbReference type="SUPFAM" id="SSF51905">
    <property type="entry name" value="FAD/NAD(P)-binding domain"/>
    <property type="match status" value="1"/>
</dbReference>
<dbReference type="RefSeq" id="WP_038048038.1">
    <property type="nucleotide sequence ID" value="NZ_JMFG01000010.1"/>
</dbReference>
<evidence type="ECO:0000259" key="1">
    <source>
        <dbReference type="Pfam" id="PF01593"/>
    </source>
</evidence>
<sequence length="442" mass="50029">MAEATTPKVAMVGAGLTGLVAAWRLVQEGVPVTIFERYPQAGGLVATFRVGGEELECFYHHLFTTDRDYVALAEELGLGDSIRWLASSMGIYTAGKLYPFGTPLSLLRFSPFSLADKLRFALSVLYLGRVKSPQRFTGVPAWQWIRRFAGKRVLDLVWGPLLEQKFAERKHEVSMAWLWKKVQLRGQSRGAGGFKEALGYMDGSFGRLVRLLEAKLRERGVVFRYGEPALKLEATEKGLALRTRKGVELFPYVLFTASPRELVRVDSGAFPGWYRQKLEALEATNALCLVLELDRAFLPFYWTNVADPSFPFGGVIEHTNLVEKERYGGRHVVYLSKYLFASHPLWQASPKEVYDAFVPHLSRLNPAFSERFILDWHLFKAADAQPLVTCHYEEKLPPVETPIPGLFHCSMAHIYPEDRGQNYAVREANRVAKLILQRLRAS</sequence>
<dbReference type="Proteomes" id="UP000027284">
    <property type="component" value="Unassembled WGS sequence"/>
</dbReference>
<organism evidence="2 3">
    <name type="scientific">Thermoanaerobaculum aquaticum</name>
    <dbReference type="NCBI Taxonomy" id="1312852"/>
    <lineage>
        <taxon>Bacteria</taxon>
        <taxon>Pseudomonadati</taxon>
        <taxon>Acidobacteriota</taxon>
        <taxon>Thermoanaerobaculia</taxon>
        <taxon>Thermoanaerobaculales</taxon>
        <taxon>Thermoanaerobaculaceae</taxon>
        <taxon>Thermoanaerobaculum</taxon>
    </lineage>
</organism>
<dbReference type="EMBL" id="JMFG01000010">
    <property type="protein sequence ID" value="KDA54229.1"/>
    <property type="molecule type" value="Genomic_DNA"/>
</dbReference>
<dbReference type="OrthoDB" id="9804542at2"/>
<protein>
    <recommendedName>
        <fullName evidence="1">Amine oxidase domain-containing protein</fullName>
    </recommendedName>
</protein>
<dbReference type="NCBIfam" id="NF005560">
    <property type="entry name" value="PRK07233.1"/>
    <property type="match status" value="1"/>
</dbReference>
<dbReference type="InterPro" id="IPR050464">
    <property type="entry name" value="Zeta_carotene_desat/Oxidored"/>
</dbReference>
<comment type="caution">
    <text evidence="2">The sequence shown here is derived from an EMBL/GenBank/DDBJ whole genome shotgun (WGS) entry which is preliminary data.</text>
</comment>
<dbReference type="Gene3D" id="3.50.50.60">
    <property type="entry name" value="FAD/NAD(P)-binding domain"/>
    <property type="match status" value="1"/>
</dbReference>
<dbReference type="PANTHER" id="PTHR42923:SF46">
    <property type="entry name" value="AMINE OXIDASE"/>
    <property type="match status" value="1"/>
</dbReference>
<accession>A0A062XXR6</accession>